<organism evidence="2 3">
    <name type="scientific">Penicillium malachiteum</name>
    <dbReference type="NCBI Taxonomy" id="1324776"/>
    <lineage>
        <taxon>Eukaryota</taxon>
        <taxon>Fungi</taxon>
        <taxon>Dikarya</taxon>
        <taxon>Ascomycota</taxon>
        <taxon>Pezizomycotina</taxon>
        <taxon>Eurotiomycetes</taxon>
        <taxon>Eurotiomycetidae</taxon>
        <taxon>Eurotiales</taxon>
        <taxon>Aspergillaceae</taxon>
        <taxon>Penicillium</taxon>
    </lineage>
</organism>
<keyword evidence="3" id="KW-1185">Reference proteome</keyword>
<sequence length="500" mass="58756">MKSRLSYDDVAWAKSDEVEESWIEFILYEGIYEEIERFLAGNYHTRQRADFKLFRMGGFNATFLMTFTDTHTSGAILRFPIPGVAMFPEEKVRNEVSIMQFITEKTRDTMPIPIPAISRWGERAESPSKLGPFIIMDYIDHAGSMSAALETPGSQQERPELSPDISVTKLKYLYRELATIIFSQSTISANRIGSLKQTGRSEWEVAYRPLSLSMNEIVRIGTLPRSELPNTTYDKASLYFEALAELHISHLKYQRNDAIDSADDCQRKFVSRFLFRKIIRDPELRDKWLSPRHNNGPFPVWCDDFRPENVLIDKDERVVGVVDWEFTYTAPVEFSHAPPWWLLLEKPEYWDKGLDDWCTEYERRLPIFLEAMRDCEEDVFRTRNERLGESQRLSSRMRDSWESGDFWIMYAARNNFAFDAIYWKKIDQRFFGPTENAGDDNICDVWKERLDLLEPEEKEIMEKYVDLKLKETETRPLSWDPDQYTLEYIARMNQASDSDA</sequence>
<accession>A0AAD6MW59</accession>
<name>A0AAD6MW59_9EURO</name>
<evidence type="ECO:0000313" key="2">
    <source>
        <dbReference type="EMBL" id="KAJ5727211.1"/>
    </source>
</evidence>
<evidence type="ECO:0000313" key="3">
    <source>
        <dbReference type="Proteomes" id="UP001215712"/>
    </source>
</evidence>
<feature type="domain" description="Aminoglycoside phosphotransferase" evidence="1">
    <location>
        <begin position="282"/>
        <end position="332"/>
    </location>
</feature>
<reference evidence="2" key="1">
    <citation type="journal article" date="2023" name="IMA Fungus">
        <title>Comparative genomic study of the Penicillium genus elucidates a diverse pangenome and 15 lateral gene transfer events.</title>
        <authorList>
            <person name="Petersen C."/>
            <person name="Sorensen T."/>
            <person name="Nielsen M.R."/>
            <person name="Sondergaard T.E."/>
            <person name="Sorensen J.L."/>
            <person name="Fitzpatrick D.A."/>
            <person name="Frisvad J.C."/>
            <person name="Nielsen K.L."/>
        </authorList>
    </citation>
    <scope>NUCLEOTIDE SEQUENCE</scope>
    <source>
        <strain evidence="2">IBT 17514</strain>
    </source>
</reference>
<dbReference type="PANTHER" id="PTHR21310">
    <property type="entry name" value="AMINOGLYCOSIDE PHOSPHOTRANSFERASE-RELATED-RELATED"/>
    <property type="match status" value="1"/>
</dbReference>
<gene>
    <name evidence="2" type="ORF">N7493_005031</name>
</gene>
<dbReference type="Gene3D" id="3.30.200.20">
    <property type="entry name" value="Phosphorylase Kinase, domain 1"/>
    <property type="match status" value="1"/>
</dbReference>
<dbReference type="SUPFAM" id="SSF56112">
    <property type="entry name" value="Protein kinase-like (PK-like)"/>
    <property type="match status" value="1"/>
</dbReference>
<dbReference type="AlphaFoldDB" id="A0AAD6MW59"/>
<dbReference type="PANTHER" id="PTHR21310:SF37">
    <property type="entry name" value="AMINOGLYCOSIDE PHOSPHOTRANSFERASE DOMAIN-CONTAINING PROTEIN"/>
    <property type="match status" value="1"/>
</dbReference>
<dbReference type="InterPro" id="IPR002575">
    <property type="entry name" value="Aminoglycoside_PTrfase"/>
</dbReference>
<dbReference type="InterPro" id="IPR051678">
    <property type="entry name" value="AGP_Transferase"/>
</dbReference>
<dbReference type="Proteomes" id="UP001215712">
    <property type="component" value="Unassembled WGS sequence"/>
</dbReference>
<comment type="caution">
    <text evidence="2">The sequence shown here is derived from an EMBL/GenBank/DDBJ whole genome shotgun (WGS) entry which is preliminary data.</text>
</comment>
<evidence type="ECO:0000259" key="1">
    <source>
        <dbReference type="Pfam" id="PF01636"/>
    </source>
</evidence>
<dbReference type="InterPro" id="IPR011009">
    <property type="entry name" value="Kinase-like_dom_sf"/>
</dbReference>
<dbReference type="EMBL" id="JAQJAN010000006">
    <property type="protein sequence ID" value="KAJ5727211.1"/>
    <property type="molecule type" value="Genomic_DNA"/>
</dbReference>
<proteinExistence type="predicted"/>
<protein>
    <recommendedName>
        <fullName evidence="1">Aminoglycoside phosphotransferase domain-containing protein</fullName>
    </recommendedName>
</protein>
<dbReference type="Pfam" id="PF01636">
    <property type="entry name" value="APH"/>
    <property type="match status" value="1"/>
</dbReference>
<reference evidence="2" key="2">
    <citation type="submission" date="2023-01" db="EMBL/GenBank/DDBJ databases">
        <authorList>
            <person name="Petersen C."/>
        </authorList>
    </citation>
    <scope>NUCLEOTIDE SEQUENCE</scope>
    <source>
        <strain evidence="2">IBT 17514</strain>
    </source>
</reference>